<keyword evidence="2" id="KW-1185">Reference proteome</keyword>
<gene>
    <name evidence="1" type="ORF">FQN60_003675</name>
</gene>
<comment type="caution">
    <text evidence="1">The sequence shown here is derived from an EMBL/GenBank/DDBJ whole genome shotgun (WGS) entry which is preliminary data.</text>
</comment>
<dbReference type="Proteomes" id="UP000327493">
    <property type="component" value="Chromosome 15"/>
</dbReference>
<evidence type="ECO:0000313" key="2">
    <source>
        <dbReference type="Proteomes" id="UP000327493"/>
    </source>
</evidence>
<protein>
    <submittedName>
        <fullName evidence="1">Uncharacterized protein</fullName>
    </submittedName>
</protein>
<sequence>MKILVLLLCRHPQ</sequence>
<reference evidence="1 2" key="1">
    <citation type="submission" date="2019-08" db="EMBL/GenBank/DDBJ databases">
        <title>A chromosome-level genome assembly, high-density linkage maps, and genome scans reveal the genomic architecture of hybrid incompatibilities underlying speciation via character displacement in darters (Percidae: Etheostominae).</title>
        <authorList>
            <person name="Moran R.L."/>
            <person name="Catchen J.M."/>
            <person name="Fuller R.C."/>
        </authorList>
    </citation>
    <scope>NUCLEOTIDE SEQUENCE [LARGE SCALE GENOMIC DNA]</scope>
    <source>
        <strain evidence="1">EspeVRDwgs_2016</strain>
        <tissue evidence="1">Muscle</tissue>
    </source>
</reference>
<accession>A0A5J5D072</accession>
<dbReference type="EMBL" id="VOFY01000015">
    <property type="protein sequence ID" value="KAA8584981.1"/>
    <property type="molecule type" value="Genomic_DNA"/>
</dbReference>
<proteinExistence type="predicted"/>
<evidence type="ECO:0000313" key="1">
    <source>
        <dbReference type="EMBL" id="KAA8584981.1"/>
    </source>
</evidence>
<name>A0A5J5D072_9PERO</name>
<organism evidence="1 2">
    <name type="scientific">Etheostoma spectabile</name>
    <name type="common">orangethroat darter</name>
    <dbReference type="NCBI Taxonomy" id="54343"/>
    <lineage>
        <taxon>Eukaryota</taxon>
        <taxon>Metazoa</taxon>
        <taxon>Chordata</taxon>
        <taxon>Craniata</taxon>
        <taxon>Vertebrata</taxon>
        <taxon>Euteleostomi</taxon>
        <taxon>Actinopterygii</taxon>
        <taxon>Neopterygii</taxon>
        <taxon>Teleostei</taxon>
        <taxon>Neoteleostei</taxon>
        <taxon>Acanthomorphata</taxon>
        <taxon>Eupercaria</taxon>
        <taxon>Perciformes</taxon>
        <taxon>Percoidei</taxon>
        <taxon>Percidae</taxon>
        <taxon>Etheostomatinae</taxon>
        <taxon>Etheostoma</taxon>
    </lineage>
</organism>